<accession>A0ABY9TBE8</accession>
<proteinExistence type="predicted"/>
<keyword evidence="1" id="KW-0732">Signal</keyword>
<organism evidence="2 3">
    <name type="scientific">Brevibacillus brevis</name>
    <name type="common">Bacillus brevis</name>
    <dbReference type="NCBI Taxonomy" id="1393"/>
    <lineage>
        <taxon>Bacteria</taxon>
        <taxon>Bacillati</taxon>
        <taxon>Bacillota</taxon>
        <taxon>Bacilli</taxon>
        <taxon>Bacillales</taxon>
        <taxon>Paenibacillaceae</taxon>
        <taxon>Brevibacillus</taxon>
    </lineage>
</organism>
<gene>
    <name evidence="2" type="ORF">RGB73_10830</name>
</gene>
<reference evidence="2 3" key="1">
    <citation type="submission" date="2023-09" db="EMBL/GenBank/DDBJ databases">
        <title>Complete Genome and Methylome dissection of Bacillus brevis NEB573 original source of BbsI restriction endonuclease.</title>
        <authorList>
            <person name="Fomenkov A."/>
            <person name="Roberts R.D."/>
        </authorList>
    </citation>
    <scope>NUCLEOTIDE SEQUENCE [LARGE SCALE GENOMIC DNA]</scope>
    <source>
        <strain evidence="2 3">NEB573</strain>
    </source>
</reference>
<feature type="chain" id="PRO_5045348148" description="Nuclear transport factor 2 family protein" evidence="1">
    <location>
        <begin position="18"/>
        <end position="166"/>
    </location>
</feature>
<evidence type="ECO:0000256" key="1">
    <source>
        <dbReference type="SAM" id="SignalP"/>
    </source>
</evidence>
<name>A0ABY9TBE8_BREBE</name>
<keyword evidence="3" id="KW-1185">Reference proteome</keyword>
<protein>
    <recommendedName>
        <fullName evidence="4">Nuclear transport factor 2 family protein</fullName>
    </recommendedName>
</protein>
<evidence type="ECO:0008006" key="4">
    <source>
        <dbReference type="Google" id="ProtNLM"/>
    </source>
</evidence>
<dbReference type="RefSeq" id="WP_310771771.1">
    <property type="nucleotide sequence ID" value="NZ_CP134050.1"/>
</dbReference>
<dbReference type="Proteomes" id="UP001256827">
    <property type="component" value="Chromosome"/>
</dbReference>
<evidence type="ECO:0000313" key="2">
    <source>
        <dbReference type="EMBL" id="WNC16784.1"/>
    </source>
</evidence>
<evidence type="ECO:0000313" key="3">
    <source>
        <dbReference type="Proteomes" id="UP001256827"/>
    </source>
</evidence>
<sequence length="166" mass="18857">MRFFFAMILFFASVLLGCSTETPVEKAIQVATAGLEARFNVTDPSPTEVITAEQVQKLFDHLRPYYTEKVLDNMRKNREPTVFVDALYKQKAKLSLQNVSLANVTEKNEADAFTFHYTATIHVSYLDGRETKVVQLKGQMDVVQEGDTWKISRDWDDGSLAEVLLD</sequence>
<dbReference type="PROSITE" id="PS51257">
    <property type="entry name" value="PROKAR_LIPOPROTEIN"/>
    <property type="match status" value="1"/>
</dbReference>
<dbReference type="EMBL" id="CP134050">
    <property type="protein sequence ID" value="WNC16784.1"/>
    <property type="molecule type" value="Genomic_DNA"/>
</dbReference>
<feature type="signal peptide" evidence="1">
    <location>
        <begin position="1"/>
        <end position="17"/>
    </location>
</feature>